<protein>
    <recommendedName>
        <fullName evidence="4">DUF4382 domain-containing protein</fullName>
    </recommendedName>
</protein>
<proteinExistence type="predicted"/>
<dbReference type="RefSeq" id="WP_339144568.1">
    <property type="nucleotide sequence ID" value="NZ_JBHULB010000081.1"/>
</dbReference>
<feature type="signal peptide" evidence="1">
    <location>
        <begin position="1"/>
        <end position="22"/>
    </location>
</feature>
<keyword evidence="3" id="KW-1185">Reference proteome</keyword>
<keyword evidence="1" id="KW-0732">Signal</keyword>
<reference evidence="3" key="1">
    <citation type="journal article" date="2019" name="Int. J. Syst. Evol. Microbiol.">
        <title>The Global Catalogue of Microorganisms (GCM) 10K type strain sequencing project: providing services to taxonomists for standard genome sequencing and annotation.</title>
        <authorList>
            <consortium name="The Broad Institute Genomics Platform"/>
            <consortium name="The Broad Institute Genome Sequencing Center for Infectious Disease"/>
            <person name="Wu L."/>
            <person name="Ma J."/>
        </authorList>
    </citation>
    <scope>NUCLEOTIDE SEQUENCE [LARGE SCALE GENOMIC DNA]</scope>
    <source>
        <strain evidence="3">KCTC 52368</strain>
    </source>
</reference>
<gene>
    <name evidence="2" type="ORF">ACFSQJ_17630</name>
</gene>
<dbReference type="EMBL" id="JBHULB010000081">
    <property type="protein sequence ID" value="MFD2588752.1"/>
    <property type="molecule type" value="Genomic_DNA"/>
</dbReference>
<evidence type="ECO:0000256" key="1">
    <source>
        <dbReference type="SAM" id="SignalP"/>
    </source>
</evidence>
<accession>A0ABW5MZX2</accession>
<feature type="chain" id="PRO_5046047879" description="DUF4382 domain-containing protein" evidence="1">
    <location>
        <begin position="23"/>
        <end position="141"/>
    </location>
</feature>
<comment type="caution">
    <text evidence="2">The sequence shown here is derived from an EMBL/GenBank/DDBJ whole genome shotgun (WGS) entry which is preliminary data.</text>
</comment>
<dbReference type="Proteomes" id="UP001597526">
    <property type="component" value="Unassembled WGS sequence"/>
</dbReference>
<evidence type="ECO:0008006" key="4">
    <source>
        <dbReference type="Google" id="ProtNLM"/>
    </source>
</evidence>
<evidence type="ECO:0000313" key="2">
    <source>
        <dbReference type="EMBL" id="MFD2588752.1"/>
    </source>
</evidence>
<name>A0ABW5MZX2_9FLAO</name>
<evidence type="ECO:0000313" key="3">
    <source>
        <dbReference type="Proteomes" id="UP001597526"/>
    </source>
</evidence>
<sequence>MIKKQFLAITILALLTLSCSSDDDPRDNYPKKKDISFSVTSSDTDRLSRVTIKIIGNGVEISNSSYSQSHLPLTREYLKQSIPFQTLLGITYEDNSGGEIGVPFEPYNIKFIIKVDSETVAEKEITINGPGTVDSVEFTFN</sequence>
<dbReference type="PROSITE" id="PS51257">
    <property type="entry name" value="PROKAR_LIPOPROTEIN"/>
    <property type="match status" value="1"/>
</dbReference>
<organism evidence="2 3">
    <name type="scientific">Croceitalea marina</name>
    <dbReference type="NCBI Taxonomy" id="1775166"/>
    <lineage>
        <taxon>Bacteria</taxon>
        <taxon>Pseudomonadati</taxon>
        <taxon>Bacteroidota</taxon>
        <taxon>Flavobacteriia</taxon>
        <taxon>Flavobacteriales</taxon>
        <taxon>Flavobacteriaceae</taxon>
        <taxon>Croceitalea</taxon>
    </lineage>
</organism>